<dbReference type="EMBL" id="DS999644">
    <property type="protein sequence ID" value="EFE75533.2"/>
    <property type="molecule type" value="Genomic_DNA"/>
</dbReference>
<accession>D6ANC6</accession>
<dbReference type="AlphaFoldDB" id="D6ANC6"/>
<gene>
    <name evidence="1" type="ORF">SSGG_02900</name>
</gene>
<reference evidence="2" key="2">
    <citation type="submission" date="2008-12" db="EMBL/GenBank/DDBJ databases">
        <title>Annotation of Streptomyces roseosporus strain NRRL 15998.</title>
        <authorList>
            <consortium name="The Broad Institute Genome Sequencing Platform"/>
            <consortium name="Broad Institute Microbial Sequencing Center"/>
            <person name="Fischbach M."/>
            <person name="Ward D."/>
            <person name="Young S."/>
            <person name="Kodira C.D."/>
            <person name="Zeng Q."/>
            <person name="Koehrsen M."/>
            <person name="Godfrey P."/>
            <person name="Alvarado L."/>
            <person name="Berlin A.M."/>
            <person name="Borenstein D."/>
            <person name="Chen Z."/>
            <person name="Engels R."/>
            <person name="Freedman E."/>
            <person name="Gellesch M."/>
            <person name="Goldberg J."/>
            <person name="Griggs A."/>
            <person name="Gujja S."/>
            <person name="Heiman D.I."/>
            <person name="Hepburn T.A."/>
            <person name="Howarth C."/>
            <person name="Jen D."/>
            <person name="Larson L."/>
            <person name="Lewis B."/>
            <person name="Mehta T."/>
            <person name="Park D."/>
            <person name="Pearson M."/>
            <person name="Roberts A."/>
            <person name="Saif S."/>
            <person name="Shea T.D."/>
            <person name="Shenoy N."/>
            <person name="Sisk P."/>
            <person name="Stolte C."/>
            <person name="Sykes S.N."/>
            <person name="Walk T."/>
            <person name="White J."/>
            <person name="Yandava C."/>
            <person name="Straight P."/>
            <person name="Clardy J."/>
            <person name="Hung D."/>
            <person name="Kolter R."/>
            <person name="Mekalanos J."/>
            <person name="Walker S."/>
            <person name="Walsh C.T."/>
            <person name="Wieland B.L.C."/>
            <person name="Ilzarbe M."/>
            <person name="Galagan J."/>
            <person name="Nusbaum C."/>
            <person name="Birren B."/>
        </authorList>
    </citation>
    <scope>NUCLEOTIDE SEQUENCE [LARGE SCALE GENOMIC DNA]</scope>
    <source>
        <strain evidence="2">NRRL 15998</strain>
    </source>
</reference>
<reference evidence="2" key="1">
    <citation type="submission" date="2008-10" db="EMBL/GenBank/DDBJ databases">
        <authorList>
            <person name="Molnar K."/>
        </authorList>
    </citation>
    <scope>NUCLEOTIDE SEQUENCE [LARGE SCALE GENOMIC DNA]</scope>
    <source>
        <strain evidence="2">NRRL 15998</strain>
    </source>
</reference>
<proteinExistence type="predicted"/>
<dbReference type="Proteomes" id="UP000003986">
    <property type="component" value="Unassembled WGS sequence"/>
</dbReference>
<evidence type="ECO:0000313" key="2">
    <source>
        <dbReference type="Proteomes" id="UP000003986"/>
    </source>
</evidence>
<protein>
    <submittedName>
        <fullName evidence="1">Predicted protein</fullName>
    </submittedName>
</protein>
<organism evidence="1 2">
    <name type="scientific">Streptomyces filamentosus NRRL 15998</name>
    <dbReference type="NCBI Taxonomy" id="457431"/>
    <lineage>
        <taxon>Bacteria</taxon>
        <taxon>Bacillati</taxon>
        <taxon>Actinomycetota</taxon>
        <taxon>Actinomycetes</taxon>
        <taxon>Kitasatosporales</taxon>
        <taxon>Streptomycetaceae</taxon>
        <taxon>Streptomyces</taxon>
    </lineage>
</organism>
<name>D6ANC6_STRFL</name>
<sequence length="49" mass="5344">MELRKQVSPLHPAVAGAHAEVPSEEHSFQTAAFTYGQEGRGVFAPYGWT</sequence>
<evidence type="ECO:0000313" key="1">
    <source>
        <dbReference type="EMBL" id="EFE75533.2"/>
    </source>
</evidence>